<dbReference type="EMBL" id="JH993044">
    <property type="protein sequence ID" value="EKX38888.1"/>
    <property type="molecule type" value="Genomic_DNA"/>
</dbReference>
<organism evidence="2">
    <name type="scientific">Guillardia theta (strain CCMP2712)</name>
    <name type="common">Cryptophyte</name>
    <dbReference type="NCBI Taxonomy" id="905079"/>
    <lineage>
        <taxon>Eukaryota</taxon>
        <taxon>Cryptophyceae</taxon>
        <taxon>Pyrenomonadales</taxon>
        <taxon>Geminigeraceae</taxon>
        <taxon>Guillardia</taxon>
    </lineage>
</organism>
<dbReference type="GeneID" id="17295615"/>
<dbReference type="KEGG" id="gtt:GUITHDRAFT_154580"/>
<sequence length="156" mass="16874">MQGGNEDQSMEDASMSAYKLVRHRSDPSSAAPEKPCRLNTVSYFARWKNESSGKMFSRITGVLDGSNVILNGHRYDGLKDFLADVKQGFQLELPGYTTGENPSLSGAGDQEAGQEAGQGAPEVPQTPKRPTSYADGEASRYRLLQMLHDSSAADGQ</sequence>
<gene>
    <name evidence="2" type="ORF">GUITHDRAFT_154580</name>
</gene>
<reference evidence="2 4" key="1">
    <citation type="journal article" date="2012" name="Nature">
        <title>Algal genomes reveal evolutionary mosaicism and the fate of nucleomorphs.</title>
        <authorList>
            <consortium name="DOE Joint Genome Institute"/>
            <person name="Curtis B.A."/>
            <person name="Tanifuji G."/>
            <person name="Burki F."/>
            <person name="Gruber A."/>
            <person name="Irimia M."/>
            <person name="Maruyama S."/>
            <person name="Arias M.C."/>
            <person name="Ball S.G."/>
            <person name="Gile G.H."/>
            <person name="Hirakawa Y."/>
            <person name="Hopkins J.F."/>
            <person name="Kuo A."/>
            <person name="Rensing S.A."/>
            <person name="Schmutz J."/>
            <person name="Symeonidi A."/>
            <person name="Elias M."/>
            <person name="Eveleigh R.J."/>
            <person name="Herman E.K."/>
            <person name="Klute M.J."/>
            <person name="Nakayama T."/>
            <person name="Obornik M."/>
            <person name="Reyes-Prieto A."/>
            <person name="Armbrust E.V."/>
            <person name="Aves S.J."/>
            <person name="Beiko R.G."/>
            <person name="Coutinho P."/>
            <person name="Dacks J.B."/>
            <person name="Durnford D.G."/>
            <person name="Fast N.M."/>
            <person name="Green B.R."/>
            <person name="Grisdale C.J."/>
            <person name="Hempel F."/>
            <person name="Henrissat B."/>
            <person name="Hoppner M.P."/>
            <person name="Ishida K."/>
            <person name="Kim E."/>
            <person name="Koreny L."/>
            <person name="Kroth P.G."/>
            <person name="Liu Y."/>
            <person name="Malik S.B."/>
            <person name="Maier U.G."/>
            <person name="McRose D."/>
            <person name="Mock T."/>
            <person name="Neilson J.A."/>
            <person name="Onodera N.T."/>
            <person name="Poole A.M."/>
            <person name="Pritham E.J."/>
            <person name="Richards T.A."/>
            <person name="Rocap G."/>
            <person name="Roy S.W."/>
            <person name="Sarai C."/>
            <person name="Schaack S."/>
            <person name="Shirato S."/>
            <person name="Slamovits C.H."/>
            <person name="Spencer D.F."/>
            <person name="Suzuki S."/>
            <person name="Worden A.Z."/>
            <person name="Zauner S."/>
            <person name="Barry K."/>
            <person name="Bell C."/>
            <person name="Bharti A.K."/>
            <person name="Crow J.A."/>
            <person name="Grimwood J."/>
            <person name="Kramer R."/>
            <person name="Lindquist E."/>
            <person name="Lucas S."/>
            <person name="Salamov A."/>
            <person name="McFadden G.I."/>
            <person name="Lane C.E."/>
            <person name="Keeling P.J."/>
            <person name="Gray M.W."/>
            <person name="Grigoriev I.V."/>
            <person name="Archibald J.M."/>
        </authorList>
    </citation>
    <scope>NUCLEOTIDE SEQUENCE</scope>
    <source>
        <strain evidence="2 4">CCMP2712</strain>
    </source>
</reference>
<evidence type="ECO:0000313" key="4">
    <source>
        <dbReference type="Proteomes" id="UP000011087"/>
    </source>
</evidence>
<evidence type="ECO:0000313" key="3">
    <source>
        <dbReference type="EnsemblProtists" id="EKX38888"/>
    </source>
</evidence>
<feature type="compositionally biased region" description="Low complexity" evidence="1">
    <location>
        <begin position="106"/>
        <end position="122"/>
    </location>
</feature>
<evidence type="ECO:0000313" key="2">
    <source>
        <dbReference type="EMBL" id="EKX38888.1"/>
    </source>
</evidence>
<name>L1IRM8_GUITC</name>
<reference evidence="3" key="3">
    <citation type="submission" date="2016-03" db="UniProtKB">
        <authorList>
            <consortium name="EnsemblProtists"/>
        </authorList>
    </citation>
    <scope>IDENTIFICATION</scope>
</reference>
<dbReference type="PaxDb" id="55529-EKX38888"/>
<evidence type="ECO:0000256" key="1">
    <source>
        <dbReference type="SAM" id="MobiDB-lite"/>
    </source>
</evidence>
<dbReference type="Proteomes" id="UP000011087">
    <property type="component" value="Unassembled WGS sequence"/>
</dbReference>
<reference evidence="4" key="2">
    <citation type="submission" date="2012-11" db="EMBL/GenBank/DDBJ databases">
        <authorList>
            <person name="Kuo A."/>
            <person name="Curtis B.A."/>
            <person name="Tanifuji G."/>
            <person name="Burki F."/>
            <person name="Gruber A."/>
            <person name="Irimia M."/>
            <person name="Maruyama S."/>
            <person name="Arias M.C."/>
            <person name="Ball S.G."/>
            <person name="Gile G.H."/>
            <person name="Hirakawa Y."/>
            <person name="Hopkins J.F."/>
            <person name="Rensing S.A."/>
            <person name="Schmutz J."/>
            <person name="Symeonidi A."/>
            <person name="Elias M."/>
            <person name="Eveleigh R.J."/>
            <person name="Herman E.K."/>
            <person name="Klute M.J."/>
            <person name="Nakayama T."/>
            <person name="Obornik M."/>
            <person name="Reyes-Prieto A."/>
            <person name="Armbrust E.V."/>
            <person name="Aves S.J."/>
            <person name="Beiko R.G."/>
            <person name="Coutinho P."/>
            <person name="Dacks J.B."/>
            <person name="Durnford D.G."/>
            <person name="Fast N.M."/>
            <person name="Green B.R."/>
            <person name="Grisdale C."/>
            <person name="Hempe F."/>
            <person name="Henrissat B."/>
            <person name="Hoppner M.P."/>
            <person name="Ishida K.-I."/>
            <person name="Kim E."/>
            <person name="Koreny L."/>
            <person name="Kroth P.G."/>
            <person name="Liu Y."/>
            <person name="Malik S.-B."/>
            <person name="Maier U.G."/>
            <person name="McRose D."/>
            <person name="Mock T."/>
            <person name="Neilson J.A."/>
            <person name="Onodera N.T."/>
            <person name="Poole A.M."/>
            <person name="Pritham E.J."/>
            <person name="Richards T.A."/>
            <person name="Rocap G."/>
            <person name="Roy S.W."/>
            <person name="Sarai C."/>
            <person name="Schaack S."/>
            <person name="Shirato S."/>
            <person name="Slamovits C.H."/>
            <person name="Spencer D.F."/>
            <person name="Suzuki S."/>
            <person name="Worden A.Z."/>
            <person name="Zauner S."/>
            <person name="Barry K."/>
            <person name="Bell C."/>
            <person name="Bharti A.K."/>
            <person name="Crow J.A."/>
            <person name="Grimwood J."/>
            <person name="Kramer R."/>
            <person name="Lindquist E."/>
            <person name="Lucas S."/>
            <person name="Salamov A."/>
            <person name="McFadden G.I."/>
            <person name="Lane C.E."/>
            <person name="Keeling P.J."/>
            <person name="Gray M.W."/>
            <person name="Grigoriev I.V."/>
            <person name="Archibald J.M."/>
        </authorList>
    </citation>
    <scope>NUCLEOTIDE SEQUENCE</scope>
    <source>
        <strain evidence="4">CCMP2712</strain>
    </source>
</reference>
<dbReference type="EnsemblProtists" id="EKX38888">
    <property type="protein sequence ID" value="EKX38888"/>
    <property type="gene ID" value="GUITHDRAFT_154580"/>
</dbReference>
<protein>
    <submittedName>
        <fullName evidence="2 3">Uncharacterized protein</fullName>
    </submittedName>
</protein>
<feature type="region of interest" description="Disordered" evidence="1">
    <location>
        <begin position="93"/>
        <end position="138"/>
    </location>
</feature>
<accession>L1IRM8</accession>
<dbReference type="RefSeq" id="XP_005825868.1">
    <property type="nucleotide sequence ID" value="XM_005825811.1"/>
</dbReference>
<dbReference type="HOGENOM" id="CLU_1690085_0_0_1"/>
<proteinExistence type="predicted"/>
<keyword evidence="4" id="KW-1185">Reference proteome</keyword>
<dbReference type="AlphaFoldDB" id="L1IRM8"/>